<dbReference type="RefSeq" id="WP_344310527.1">
    <property type="nucleotide sequence ID" value="NZ_BAAANY010000009.1"/>
</dbReference>
<protein>
    <submittedName>
        <fullName evidence="1">Acetamidase/formamidase family protein</fullName>
    </submittedName>
</protein>
<comment type="caution">
    <text evidence="1">The sequence shown here is derived from an EMBL/GenBank/DDBJ whole genome shotgun (WGS) entry which is preliminary data.</text>
</comment>
<proteinExistence type="predicted"/>
<dbReference type="EMBL" id="BAAANY010000009">
    <property type="protein sequence ID" value="GAA1677350.1"/>
    <property type="molecule type" value="Genomic_DNA"/>
</dbReference>
<dbReference type="Pfam" id="PF03069">
    <property type="entry name" value="FmdA_AmdA"/>
    <property type="match status" value="2"/>
</dbReference>
<sequence length="361" mass="38772">MRVGRASSHIDGDVIEFTPSADQYAYTFGGAAPVLEVPPGSVLRLWSEDAFNGKLQSTEDKPSEMLNMAEVNPQTGPFFITGAEPGDTLAVHVVDLEPARDWGASSAIPLFGGLTSTPLSPTLQDPLPEATWIYQVDAERRMVRFDAVFGDFQVDLPLAPMLGTIGVAPPSREVRTSLVPGSYGGNMDSPEIRPGATCYFAVNTPGALFSIGDGHYRQGEGEACGTAVEGAMNSTVIVDLLKTGAAPAWPRIETDDALMVIGSARPLEDAWRIAQFEMVNWISELYGLAPMDAYQLVSQISLAPLANVVDTNYSSVVKVEKHLLPAVRTYGGMHDHLRDRAAQIRATGPRGFRPGPLDLTD</sequence>
<dbReference type="Gene3D" id="2.60.120.580">
    <property type="entry name" value="Acetamidase/Formamidase-like domains"/>
    <property type="match status" value="2"/>
</dbReference>
<gene>
    <name evidence="1" type="ORF">GCM10009765_28320</name>
</gene>
<reference evidence="2" key="1">
    <citation type="journal article" date="2019" name="Int. J. Syst. Evol. Microbiol.">
        <title>The Global Catalogue of Microorganisms (GCM) 10K type strain sequencing project: providing services to taxonomists for standard genome sequencing and annotation.</title>
        <authorList>
            <consortium name="The Broad Institute Genomics Platform"/>
            <consortium name="The Broad Institute Genome Sequencing Center for Infectious Disease"/>
            <person name="Wu L."/>
            <person name="Ma J."/>
        </authorList>
    </citation>
    <scope>NUCLEOTIDE SEQUENCE [LARGE SCALE GENOMIC DNA]</scope>
    <source>
        <strain evidence="2">JCM 14718</strain>
    </source>
</reference>
<evidence type="ECO:0000313" key="1">
    <source>
        <dbReference type="EMBL" id="GAA1677350.1"/>
    </source>
</evidence>
<name>A0ABP4SSK8_9ACTN</name>
<accession>A0ABP4SSK8</accession>
<dbReference type="PANTHER" id="PTHR31891:SF1">
    <property type="entry name" value="FORMAMIDASE C869.04-RELATED"/>
    <property type="match status" value="1"/>
</dbReference>
<dbReference type="PANTHER" id="PTHR31891">
    <property type="entry name" value="FORMAMIDASE C869.04-RELATED"/>
    <property type="match status" value="1"/>
</dbReference>
<dbReference type="Proteomes" id="UP001500618">
    <property type="component" value="Unassembled WGS sequence"/>
</dbReference>
<dbReference type="Gene3D" id="3.10.28.20">
    <property type="entry name" value="Acetamidase/Formamidase-like domains"/>
    <property type="match status" value="1"/>
</dbReference>
<evidence type="ECO:0000313" key="2">
    <source>
        <dbReference type="Proteomes" id="UP001500618"/>
    </source>
</evidence>
<dbReference type="SUPFAM" id="SSF141130">
    <property type="entry name" value="Acetamidase/Formamidase-like"/>
    <property type="match status" value="1"/>
</dbReference>
<dbReference type="InterPro" id="IPR004304">
    <property type="entry name" value="FmdA_AmdA"/>
</dbReference>
<organism evidence="1 2">
    <name type="scientific">Fodinicola feengrottensis</name>
    <dbReference type="NCBI Taxonomy" id="435914"/>
    <lineage>
        <taxon>Bacteria</taxon>
        <taxon>Bacillati</taxon>
        <taxon>Actinomycetota</taxon>
        <taxon>Actinomycetes</taxon>
        <taxon>Mycobacteriales</taxon>
        <taxon>Fodinicola</taxon>
    </lineage>
</organism>
<keyword evidence="2" id="KW-1185">Reference proteome</keyword>